<dbReference type="GeneID" id="64976781"/>
<keyword evidence="1" id="KW-0378">Hydrolase</keyword>
<dbReference type="GO" id="GO:0016787">
    <property type="term" value="F:hydrolase activity"/>
    <property type="evidence" value="ECO:0007669"/>
    <property type="project" value="UniProtKB-KW"/>
</dbReference>
<organism evidence="2 3">
    <name type="scientific">Aspergillus puulaauensis</name>
    <dbReference type="NCBI Taxonomy" id="1220207"/>
    <lineage>
        <taxon>Eukaryota</taxon>
        <taxon>Fungi</taxon>
        <taxon>Dikarya</taxon>
        <taxon>Ascomycota</taxon>
        <taxon>Pezizomycotina</taxon>
        <taxon>Eurotiomycetes</taxon>
        <taxon>Eurotiomycetidae</taxon>
        <taxon>Eurotiales</taxon>
        <taxon>Aspergillaceae</taxon>
        <taxon>Aspergillus</taxon>
    </lineage>
</organism>
<dbReference type="KEGG" id="apuu:APUU_51487A"/>
<protein>
    <recommendedName>
        <fullName evidence="4">2-haloalkanoic acid dehalogenase</fullName>
    </recommendedName>
</protein>
<dbReference type="Gene3D" id="3.40.50.1000">
    <property type="entry name" value="HAD superfamily/HAD-like"/>
    <property type="match status" value="1"/>
</dbReference>
<evidence type="ECO:0008006" key="4">
    <source>
        <dbReference type="Google" id="ProtNLM"/>
    </source>
</evidence>
<dbReference type="SUPFAM" id="SSF56784">
    <property type="entry name" value="HAD-like"/>
    <property type="match status" value="1"/>
</dbReference>
<gene>
    <name evidence="2" type="ORF">APUU_51487A</name>
</gene>
<dbReference type="PANTHER" id="PTHR43316">
    <property type="entry name" value="HYDROLASE, HALOACID DELAHOGENASE-RELATED"/>
    <property type="match status" value="1"/>
</dbReference>
<dbReference type="RefSeq" id="XP_041558970.1">
    <property type="nucleotide sequence ID" value="XM_041706601.1"/>
</dbReference>
<dbReference type="InterPro" id="IPR051540">
    <property type="entry name" value="S-2-haloacid_dehalogenase"/>
</dbReference>
<reference evidence="2" key="1">
    <citation type="submission" date="2021-01" db="EMBL/GenBank/DDBJ databases">
        <authorList>
            <consortium name="Aspergillus puulaauensis MK2 genome sequencing consortium"/>
            <person name="Kazuki M."/>
            <person name="Futagami T."/>
        </authorList>
    </citation>
    <scope>NUCLEOTIDE SEQUENCE</scope>
    <source>
        <strain evidence="2">MK2</strain>
    </source>
</reference>
<keyword evidence="3" id="KW-1185">Reference proteome</keyword>
<evidence type="ECO:0000313" key="2">
    <source>
        <dbReference type="EMBL" id="BCS26776.1"/>
    </source>
</evidence>
<dbReference type="Pfam" id="PF00702">
    <property type="entry name" value="Hydrolase"/>
    <property type="match status" value="1"/>
</dbReference>
<evidence type="ECO:0000313" key="3">
    <source>
        <dbReference type="Proteomes" id="UP000654913"/>
    </source>
</evidence>
<dbReference type="Proteomes" id="UP000654913">
    <property type="component" value="Chromosome 5"/>
</dbReference>
<reference evidence="2" key="2">
    <citation type="submission" date="2021-02" db="EMBL/GenBank/DDBJ databases">
        <title>Aspergillus puulaauensis MK2 genome sequence.</title>
        <authorList>
            <person name="Futagami T."/>
            <person name="Mori K."/>
            <person name="Kadooka C."/>
            <person name="Tanaka T."/>
        </authorList>
    </citation>
    <scope>NUCLEOTIDE SEQUENCE</scope>
    <source>
        <strain evidence="2">MK2</strain>
    </source>
</reference>
<name>A0A7R7XS79_9EURO</name>
<dbReference type="InterPro" id="IPR023214">
    <property type="entry name" value="HAD_sf"/>
</dbReference>
<dbReference type="Gene3D" id="1.10.150.240">
    <property type="entry name" value="Putative phosphatase, domain 2"/>
    <property type="match status" value="1"/>
</dbReference>
<dbReference type="InterPro" id="IPR036412">
    <property type="entry name" value="HAD-like_sf"/>
</dbReference>
<accession>A0A7R7XS79</accession>
<dbReference type="EMBL" id="AP024447">
    <property type="protein sequence ID" value="BCS26776.1"/>
    <property type="molecule type" value="Genomic_DNA"/>
</dbReference>
<proteinExistence type="predicted"/>
<dbReference type="InterPro" id="IPR023198">
    <property type="entry name" value="PGP-like_dom2"/>
</dbReference>
<dbReference type="PANTHER" id="PTHR43316:SF4">
    <property type="entry name" value="ACID DEHALOGENASE, PUTATIVE (AFU_ORTHOLOGUE AFUA_8G05870)-RELATED"/>
    <property type="match status" value="1"/>
</dbReference>
<sequence>MTCNKNVVFDVVGTLVSYDTLVSTMDIRLGDRLRAEGVKPSLLANTWIEVAEREYTYLSMSGKYVPFVECMARLFFRVLWLADVPNPRQFATDEDVKAMMDAYSDLTMRPGAVECIHRLRQAGFTVWALTAADLDGVAGLFTKAGVEMPKENLLSCDLYGVGKPDPLAYEPLLKQLAQYGTKPWFAAAHCWDVSAAQRRGFRGAYSLVLEKDKLPELFGEIEVTADTLLEMVDGIIAASE</sequence>
<evidence type="ECO:0000256" key="1">
    <source>
        <dbReference type="ARBA" id="ARBA00022801"/>
    </source>
</evidence>
<dbReference type="OrthoDB" id="2363873at2759"/>
<dbReference type="AlphaFoldDB" id="A0A7R7XS79"/>